<dbReference type="InterPro" id="IPR046359">
    <property type="entry name" value="Aftin-like"/>
</dbReference>
<dbReference type="Ensembl" id="ENSPMRT00000008494.1">
    <property type="protein sequence ID" value="ENSPMRP00000007943.1"/>
    <property type="gene ID" value="ENSPMRG00000005367.1"/>
</dbReference>
<keyword evidence="4" id="KW-1185">Reference proteome</keyword>
<proteinExistence type="predicted"/>
<dbReference type="RefSeq" id="XP_028602956.1">
    <property type="nucleotide sequence ID" value="XM_028747123.1"/>
</dbReference>
<protein>
    <submittedName>
        <fullName evidence="3">Clathrin binding box of aftiphilin containing 1</fullName>
    </submittedName>
</protein>
<evidence type="ECO:0000313" key="4">
    <source>
        <dbReference type="Proteomes" id="UP000472272"/>
    </source>
</evidence>
<dbReference type="InterPro" id="IPR029205">
    <property type="entry name" value="Clathrin-bd"/>
</dbReference>
<dbReference type="GO" id="GO:0032588">
    <property type="term" value="C:trans-Golgi network membrane"/>
    <property type="evidence" value="ECO:0007669"/>
    <property type="project" value="InterPro"/>
</dbReference>
<dbReference type="KEGG" id="pmua:114605636"/>
<feature type="domain" description="Aftiphilin clathrin-binding box" evidence="2">
    <location>
        <begin position="212"/>
        <end position="289"/>
    </location>
</feature>
<gene>
    <name evidence="3" type="primary">CLBA1</name>
</gene>
<dbReference type="OrthoDB" id="9894316at2759"/>
<accession>A0A670I8F3</accession>
<evidence type="ECO:0000313" key="3">
    <source>
        <dbReference type="Ensembl" id="ENSPMRP00000007943.1"/>
    </source>
</evidence>
<dbReference type="PANTHER" id="PTHR16156:SF7">
    <property type="entry name" value="CLATHRIN BINDING BOX OF AFTIPHILIN CONTAINING 1"/>
    <property type="match status" value="1"/>
</dbReference>
<feature type="region of interest" description="Disordered" evidence="1">
    <location>
        <begin position="29"/>
        <end position="50"/>
    </location>
</feature>
<dbReference type="OMA" id="WSESHCQ"/>
<sequence length="344" mass="38045">MQDQNLVEIHSGAEVSSQSILKPLSTETGATSLSKNSSGTDVHSLNQNGNFDESSELEMIQKSLPVECGDKRVYEASLESPDTSLGESSSTWGDFEGFSEVKQENLSNTLESLEKPNGKQTYTNDVDVSDSCLTTSCRQFSSKTTGHNRKETFANTSVKAVLSSEDIIKLSFPEVPVPQFLEKISSLDQVLYTKTEDTNIPECTTKQLCTDSGNLWKTLTQSTNPSSLRRPWNKSHYHENLLAVLGIDAHQKAVPEGKNDILETSISENEDSNVDKFNISTCKALIQTKLSVSPAPKQSHLFSYNLFLKKTPSGGTMQYITVPQKKRIFTTRSLKMKMFSSNVC</sequence>
<evidence type="ECO:0000256" key="1">
    <source>
        <dbReference type="SAM" id="MobiDB-lite"/>
    </source>
</evidence>
<dbReference type="PANTHER" id="PTHR16156">
    <property type="entry name" value="AFTIPHILIN A-RELATED"/>
    <property type="match status" value="1"/>
</dbReference>
<dbReference type="RefSeq" id="XP_028603046.1">
    <property type="nucleotide sequence ID" value="XM_028747213.1"/>
</dbReference>
<evidence type="ECO:0000259" key="2">
    <source>
        <dbReference type="Pfam" id="PF15045"/>
    </source>
</evidence>
<dbReference type="GO" id="GO:0030121">
    <property type="term" value="C:AP-1 adaptor complex"/>
    <property type="evidence" value="ECO:0007669"/>
    <property type="project" value="TreeGrafter"/>
</dbReference>
<reference evidence="3" key="2">
    <citation type="submission" date="2025-08" db="UniProtKB">
        <authorList>
            <consortium name="Ensembl"/>
        </authorList>
    </citation>
    <scope>IDENTIFICATION</scope>
</reference>
<organism evidence="3 4">
    <name type="scientific">Podarcis muralis</name>
    <name type="common">Wall lizard</name>
    <name type="synonym">Lacerta muralis</name>
    <dbReference type="NCBI Taxonomy" id="64176"/>
    <lineage>
        <taxon>Eukaryota</taxon>
        <taxon>Metazoa</taxon>
        <taxon>Chordata</taxon>
        <taxon>Craniata</taxon>
        <taxon>Vertebrata</taxon>
        <taxon>Euteleostomi</taxon>
        <taxon>Lepidosauria</taxon>
        <taxon>Squamata</taxon>
        <taxon>Bifurcata</taxon>
        <taxon>Unidentata</taxon>
        <taxon>Episquamata</taxon>
        <taxon>Laterata</taxon>
        <taxon>Lacertibaenia</taxon>
        <taxon>Lacertidae</taxon>
        <taxon>Podarcis</taxon>
    </lineage>
</organism>
<dbReference type="Proteomes" id="UP000472272">
    <property type="component" value="Chromosome 1"/>
</dbReference>
<name>A0A670I8F3_PODMU</name>
<dbReference type="GeneID" id="114605636"/>
<reference evidence="3" key="3">
    <citation type="submission" date="2025-09" db="UniProtKB">
        <authorList>
            <consortium name="Ensembl"/>
        </authorList>
    </citation>
    <scope>IDENTIFICATION</scope>
</reference>
<dbReference type="GeneTree" id="ENSGT00940000154186"/>
<dbReference type="CTD" id="122616"/>
<reference evidence="3 4" key="1">
    <citation type="journal article" date="2019" name="Proc. Natl. Acad. Sci. U.S.A.">
        <title>Regulatory changes in pterin and carotenoid genes underlie balanced color polymorphisms in the wall lizard.</title>
        <authorList>
            <person name="Andrade P."/>
            <person name="Pinho C."/>
            <person name="Perez I de Lanuza G."/>
            <person name="Afonso S."/>
            <person name="Brejcha J."/>
            <person name="Rubin C.J."/>
            <person name="Wallerman O."/>
            <person name="Pereira P."/>
            <person name="Sabatino S.J."/>
            <person name="Bellati A."/>
            <person name="Pellitteri-Rosa D."/>
            <person name="Bosakova Z."/>
            <person name="Bunikis I."/>
            <person name="Carretero M.A."/>
            <person name="Feiner N."/>
            <person name="Marsik P."/>
            <person name="Pauperio F."/>
            <person name="Salvi D."/>
            <person name="Soler L."/>
            <person name="While G.M."/>
            <person name="Uller T."/>
            <person name="Font E."/>
            <person name="Andersson L."/>
            <person name="Carneiro M."/>
        </authorList>
    </citation>
    <scope>NUCLEOTIDE SEQUENCE</scope>
</reference>
<dbReference type="Pfam" id="PF15045">
    <property type="entry name" value="Clathrin_bdg"/>
    <property type="match status" value="1"/>
</dbReference>
<dbReference type="AlphaFoldDB" id="A0A670I8F3"/>
<dbReference type="GO" id="GO:0030276">
    <property type="term" value="F:clathrin binding"/>
    <property type="evidence" value="ECO:0007669"/>
    <property type="project" value="InterPro"/>
</dbReference>